<dbReference type="VEuPathDB" id="TriTrypDB:TvY486_1113780"/>
<sequence>MRAMFLGRTASPSAILLLTCGVPVVILKSLSSRGIDNSRQRQGKCCMPSLVAWVSEQSCFLLALATISFSDYNFLLADLGPLLPMGRPEQSGITFFFQWRCVGS</sequence>
<dbReference type="AlphaFoldDB" id="G0U8G8"/>
<reference evidence="1" key="1">
    <citation type="journal article" date="2012" name="Proc. Natl. Acad. Sci. U.S.A.">
        <title>Antigenic diversity is generated by distinct evolutionary mechanisms in African trypanosome species.</title>
        <authorList>
            <person name="Jackson A.P."/>
            <person name="Berry A."/>
            <person name="Aslett M."/>
            <person name="Allison H.C."/>
            <person name="Burton P."/>
            <person name="Vavrova-Anderson J."/>
            <person name="Brown R."/>
            <person name="Browne H."/>
            <person name="Corton N."/>
            <person name="Hauser H."/>
            <person name="Gamble J."/>
            <person name="Gilderthorp R."/>
            <person name="Marcello L."/>
            <person name="McQuillan J."/>
            <person name="Otto T.D."/>
            <person name="Quail M.A."/>
            <person name="Sanders M.J."/>
            <person name="van Tonder A."/>
            <person name="Ginger M.L."/>
            <person name="Field M.C."/>
            <person name="Barry J.D."/>
            <person name="Hertz-Fowler C."/>
            <person name="Berriman M."/>
        </authorList>
    </citation>
    <scope>NUCLEOTIDE SEQUENCE</scope>
    <source>
        <strain evidence="1">Y486</strain>
    </source>
</reference>
<protein>
    <submittedName>
        <fullName evidence="1">Uncharacterized protein</fullName>
    </submittedName>
</protein>
<accession>G0U8G8</accession>
<proteinExistence type="predicted"/>
<organism evidence="1">
    <name type="scientific">Trypanosoma vivax (strain Y486)</name>
    <dbReference type="NCBI Taxonomy" id="1055687"/>
    <lineage>
        <taxon>Eukaryota</taxon>
        <taxon>Discoba</taxon>
        <taxon>Euglenozoa</taxon>
        <taxon>Kinetoplastea</taxon>
        <taxon>Metakinetoplastina</taxon>
        <taxon>Trypanosomatida</taxon>
        <taxon>Trypanosomatidae</taxon>
        <taxon>Trypanosoma</taxon>
        <taxon>Duttonella</taxon>
    </lineage>
</organism>
<evidence type="ECO:0000313" key="1">
    <source>
        <dbReference type="EMBL" id="CCC53894.1"/>
    </source>
</evidence>
<gene>
    <name evidence="1" type="ORF">TVY486_1113780</name>
</gene>
<dbReference type="EMBL" id="HE573027">
    <property type="protein sequence ID" value="CCC53894.1"/>
    <property type="molecule type" value="Genomic_DNA"/>
</dbReference>
<name>G0U8G8_TRYVY</name>